<protein>
    <recommendedName>
        <fullName evidence="1">malate synthase</fullName>
        <ecNumber evidence="1">2.3.3.9</ecNumber>
    </recommendedName>
</protein>
<evidence type="ECO:0000256" key="2">
    <source>
        <dbReference type="ARBA" id="ARBA00022435"/>
    </source>
</evidence>
<evidence type="ECO:0000256" key="5">
    <source>
        <dbReference type="ARBA" id="ARBA00047918"/>
    </source>
</evidence>
<evidence type="ECO:0000256" key="1">
    <source>
        <dbReference type="ARBA" id="ARBA00012636"/>
    </source>
</evidence>
<dbReference type="FunFam" id="3.20.20.360:FF:000001">
    <property type="entry name" value="Malate synthase"/>
    <property type="match status" value="1"/>
</dbReference>
<dbReference type="EMBL" id="GDIQ01029622">
    <property type="protein sequence ID" value="JAN65115.1"/>
    <property type="molecule type" value="Transcribed_RNA"/>
</dbReference>
<dbReference type="AlphaFoldDB" id="A0A0N8DW21"/>
<keyword evidence="4" id="KW-0808">Transferase</keyword>
<evidence type="ECO:0000256" key="4">
    <source>
        <dbReference type="ARBA" id="ARBA00022679"/>
    </source>
</evidence>
<dbReference type="Gene3D" id="3.20.20.360">
    <property type="entry name" value="Malate synthase, domain 3"/>
    <property type="match status" value="1"/>
</dbReference>
<feature type="domain" description="Malate synthase TIM barrel" evidence="7">
    <location>
        <begin position="211"/>
        <end position="455"/>
    </location>
</feature>
<dbReference type="Pfam" id="PF01274">
    <property type="entry name" value="MS_TIM-barrel"/>
    <property type="match status" value="1"/>
</dbReference>
<feature type="domain" description="Malate synthase C-terminal" evidence="8">
    <location>
        <begin position="465"/>
        <end position="576"/>
    </location>
</feature>
<dbReference type="EMBL" id="GDIQ01081755">
    <property type="protein sequence ID" value="JAN12982.1"/>
    <property type="molecule type" value="Transcribed_RNA"/>
</dbReference>
<dbReference type="SUPFAM" id="SSF51645">
    <property type="entry name" value="Malate synthase G"/>
    <property type="match status" value="1"/>
</dbReference>
<dbReference type="EMBL" id="GDIQ01086300">
    <property type="protein sequence ID" value="JAN08437.1"/>
    <property type="molecule type" value="Transcribed_RNA"/>
</dbReference>
<dbReference type="EMBL" id="GDIQ01052176">
    <property type="protein sequence ID" value="JAN42561.1"/>
    <property type="molecule type" value="Transcribed_RNA"/>
</dbReference>
<dbReference type="PANTHER" id="PTHR42902">
    <property type="entry name" value="MALATE SYNTHASE"/>
    <property type="match status" value="1"/>
</dbReference>
<dbReference type="EC" id="2.3.3.9" evidence="1"/>
<feature type="active site" description="Proton donor" evidence="6">
    <location>
        <position position="495"/>
    </location>
</feature>
<dbReference type="InterPro" id="IPR006252">
    <property type="entry name" value="Malate_synthA"/>
</dbReference>
<feature type="active site" description="Proton acceptor" evidence="6">
    <location>
        <position position="214"/>
    </location>
</feature>
<proteinExistence type="predicted"/>
<dbReference type="InterPro" id="IPR001465">
    <property type="entry name" value="Malate_synthase_TIM"/>
</dbReference>
<accession>A0A0N8DW21</accession>
<dbReference type="GO" id="GO:0005737">
    <property type="term" value="C:cytoplasm"/>
    <property type="evidence" value="ECO:0007669"/>
    <property type="project" value="TreeGrafter"/>
</dbReference>
<organism evidence="9">
    <name type="scientific">Daphnia magna</name>
    <dbReference type="NCBI Taxonomy" id="35525"/>
    <lineage>
        <taxon>Eukaryota</taxon>
        <taxon>Metazoa</taxon>
        <taxon>Ecdysozoa</taxon>
        <taxon>Arthropoda</taxon>
        <taxon>Crustacea</taxon>
        <taxon>Branchiopoda</taxon>
        <taxon>Diplostraca</taxon>
        <taxon>Cladocera</taxon>
        <taxon>Anomopoda</taxon>
        <taxon>Daphniidae</taxon>
        <taxon>Daphnia</taxon>
    </lineage>
</organism>
<sequence length="591" mass="66870">MIDVIILFILFLLVFSFRTILLLSEMGTNAASSADRLKVILSHLPKKPGNIPFDFLGSKKSFEISPAPEGLESAITLLFTEDCLEFLVKLVETFDKKADEVLRQRILRRCAVESGKMPEFISKRPNKSKGWKIDALPRRLVNRKLDLGDISPARTDLLVAAMNANVQGIQVDFDDGHCPSWRNQLQGLYNVFLAVRNQLPGTHALDKVPVMMLRPRAWNMMEHNVMINGREIPGPLLDFGILMYHNARIMADLESGPFFYLSKVESSLEARLWDQIFTWTENQLGLKFGTVKSCVLIENILATFEMESILYELRHHCIGLNCGIWDYSASIISLFGRRPEFVISDRVRYVNIDQLFLISYIKLLIKVCHKRGALATGGMAALVLDGDASNNRENVIKRVCESKLKEIRLGLDGFMVHDLGLIPHINKLWNDHCSGDNQVKIKLPAFKKNAADLLKVPVGQVSLSALEHNIAVATLFIEAWLRQSGTFTFRGAVEDSATAEISRSQVWQWIFHRVPLEDVEGTRVSRQLVFDLVDSFSHQLSVSMGEVEKNRLMMAVKIFKELVTARDPPIFITTYLNNHSCFLNACRLSKP</sequence>
<keyword evidence="2" id="KW-0329">Glyoxylate bypass</keyword>
<dbReference type="FunFam" id="1.20.1220.12:FF:000001">
    <property type="entry name" value="Malate synthase"/>
    <property type="match status" value="1"/>
</dbReference>
<dbReference type="OrthoDB" id="4078635at2759"/>
<dbReference type="GO" id="GO:0006097">
    <property type="term" value="P:glyoxylate cycle"/>
    <property type="evidence" value="ECO:0007669"/>
    <property type="project" value="UniProtKB-KW"/>
</dbReference>
<evidence type="ECO:0000256" key="6">
    <source>
        <dbReference type="PIRSR" id="PIRSR601465-50"/>
    </source>
</evidence>
<evidence type="ECO:0000259" key="7">
    <source>
        <dbReference type="Pfam" id="PF01274"/>
    </source>
</evidence>
<dbReference type="EMBL" id="GDIQ01053820">
    <property type="protein sequence ID" value="JAN40917.1"/>
    <property type="molecule type" value="Transcribed_RNA"/>
</dbReference>
<dbReference type="InterPro" id="IPR046363">
    <property type="entry name" value="MS_N_TIM-barrel_dom"/>
</dbReference>
<dbReference type="Gene3D" id="1.20.1220.12">
    <property type="entry name" value="Malate synthase, domain III"/>
    <property type="match status" value="1"/>
</dbReference>
<dbReference type="InterPro" id="IPR011076">
    <property type="entry name" value="Malate_synth_sf"/>
</dbReference>
<evidence type="ECO:0000256" key="3">
    <source>
        <dbReference type="ARBA" id="ARBA00022532"/>
    </source>
</evidence>
<evidence type="ECO:0000313" key="9">
    <source>
        <dbReference type="EMBL" id="JAN08437.1"/>
    </source>
</evidence>
<keyword evidence="3" id="KW-0816">Tricarboxylic acid cycle</keyword>
<comment type="catalytic activity">
    <reaction evidence="5">
        <text>glyoxylate + acetyl-CoA + H2O = (S)-malate + CoA + H(+)</text>
        <dbReference type="Rhea" id="RHEA:18181"/>
        <dbReference type="ChEBI" id="CHEBI:15377"/>
        <dbReference type="ChEBI" id="CHEBI:15378"/>
        <dbReference type="ChEBI" id="CHEBI:15589"/>
        <dbReference type="ChEBI" id="CHEBI:36655"/>
        <dbReference type="ChEBI" id="CHEBI:57287"/>
        <dbReference type="ChEBI" id="CHEBI:57288"/>
        <dbReference type="EC" id="2.3.3.9"/>
    </reaction>
</comment>
<dbReference type="GO" id="GO:0006099">
    <property type="term" value="P:tricarboxylic acid cycle"/>
    <property type="evidence" value="ECO:0007669"/>
    <property type="project" value="UniProtKB-KW"/>
</dbReference>
<name>A0A0N8DW21_9CRUS</name>
<evidence type="ECO:0000259" key="8">
    <source>
        <dbReference type="Pfam" id="PF20659"/>
    </source>
</evidence>
<dbReference type="PANTHER" id="PTHR42902:SF2">
    <property type="entry name" value="MALATE SYNTHASE"/>
    <property type="match status" value="1"/>
</dbReference>
<dbReference type="InterPro" id="IPR048355">
    <property type="entry name" value="MS_C"/>
</dbReference>
<dbReference type="Pfam" id="PF20659">
    <property type="entry name" value="MS_C"/>
    <property type="match status" value="1"/>
</dbReference>
<dbReference type="GO" id="GO:0004474">
    <property type="term" value="F:malate synthase activity"/>
    <property type="evidence" value="ECO:0007669"/>
    <property type="project" value="UniProtKB-EC"/>
</dbReference>
<dbReference type="InterPro" id="IPR044856">
    <property type="entry name" value="Malate_synth_C_sf"/>
</dbReference>
<reference evidence="9" key="1">
    <citation type="submission" date="2015-10" db="EMBL/GenBank/DDBJ databases">
        <title>EvidentialGene: Evidence-directed Construction of Complete mRNA Transcriptomes without Genomes.</title>
        <authorList>
            <person name="Gilbert D.G."/>
        </authorList>
    </citation>
    <scope>NUCLEOTIDE SEQUENCE</scope>
</reference>